<organism evidence="2 3">
    <name type="scientific">Neonectria ditissima</name>
    <dbReference type="NCBI Taxonomy" id="78410"/>
    <lineage>
        <taxon>Eukaryota</taxon>
        <taxon>Fungi</taxon>
        <taxon>Dikarya</taxon>
        <taxon>Ascomycota</taxon>
        <taxon>Pezizomycotina</taxon>
        <taxon>Sordariomycetes</taxon>
        <taxon>Hypocreomycetidae</taxon>
        <taxon>Hypocreales</taxon>
        <taxon>Nectriaceae</taxon>
        <taxon>Neonectria</taxon>
    </lineage>
</organism>
<gene>
    <name evidence="2" type="ORF">AK830_g10982</name>
</gene>
<accession>A0A0P7B4V5</accession>
<feature type="region of interest" description="Disordered" evidence="1">
    <location>
        <begin position="71"/>
        <end position="100"/>
    </location>
</feature>
<evidence type="ECO:0000256" key="1">
    <source>
        <dbReference type="SAM" id="MobiDB-lite"/>
    </source>
</evidence>
<dbReference type="Proteomes" id="UP000050424">
    <property type="component" value="Unassembled WGS sequence"/>
</dbReference>
<reference evidence="2 3" key="1">
    <citation type="submission" date="2015-09" db="EMBL/GenBank/DDBJ databases">
        <title>Draft genome of a European isolate of the apple canker pathogen Neonectria ditissima.</title>
        <authorList>
            <person name="Gomez-Cortecero A."/>
            <person name="Harrison R.J."/>
            <person name="Armitage A.D."/>
        </authorList>
    </citation>
    <scope>NUCLEOTIDE SEQUENCE [LARGE SCALE GENOMIC DNA]</scope>
    <source>
        <strain evidence="2 3">R09/05</strain>
    </source>
</reference>
<dbReference type="EMBL" id="LKCW01000244">
    <property type="protein sequence ID" value="KPM35582.1"/>
    <property type="molecule type" value="Genomic_DNA"/>
</dbReference>
<evidence type="ECO:0000313" key="3">
    <source>
        <dbReference type="Proteomes" id="UP000050424"/>
    </source>
</evidence>
<dbReference type="STRING" id="78410.A0A0P7B4V5"/>
<evidence type="ECO:0000313" key="2">
    <source>
        <dbReference type="EMBL" id="KPM35582.1"/>
    </source>
</evidence>
<sequence>MAEVKIHTVINSRYQVFDRSGSLPFSIVFGLCRRSSEDTDPRPLRLNTAKSILDVPYALSHKLLILREHDTESKRETEVDVGQLGESDSEEQSELLLPSPVGRTENWKKSLSKYQYHINPSSKLASFFKPGKKYAISNKAGGDLGGKGSTYAEQADPKKEQGKPSTSSENLKLVSSRADGRASFTVVPSLPWPPKVQTRMQRCRSEGGDITDDDKGNATLLEITVLNTGNEAITVQTRGRQRFLVPRGPMEAEEDFPPEDPRPRIIDTKTPAPAASIQVVDTATGTTVRGTTKPGVCGLYQKHDPRPKLELLVTLKPGEPLIRHVDVSRLLADLPDGSYGLRMEPRGMWWCIGSCEDFKAEGEDRVPYHLYSAIIPPFMLECEDVVELQVENGVAS</sequence>
<name>A0A0P7B4V5_9HYPO</name>
<protein>
    <submittedName>
        <fullName evidence="2">Uncharacterized protein</fullName>
    </submittedName>
</protein>
<feature type="region of interest" description="Disordered" evidence="1">
    <location>
        <begin position="138"/>
        <end position="176"/>
    </location>
</feature>
<keyword evidence="3" id="KW-1185">Reference proteome</keyword>
<proteinExistence type="predicted"/>
<dbReference type="OrthoDB" id="5272229at2759"/>
<dbReference type="AlphaFoldDB" id="A0A0P7B4V5"/>
<comment type="caution">
    <text evidence="2">The sequence shown here is derived from an EMBL/GenBank/DDBJ whole genome shotgun (WGS) entry which is preliminary data.</text>
</comment>